<evidence type="ECO:0000256" key="9">
    <source>
        <dbReference type="RuleBase" id="RU363097"/>
    </source>
</evidence>
<evidence type="ECO:0000256" key="8">
    <source>
        <dbReference type="ARBA" id="ARBA00052530"/>
    </source>
</evidence>
<dbReference type="PANTHER" id="PTHR11011">
    <property type="entry name" value="MALE STERILITY PROTEIN 2-RELATED"/>
    <property type="match status" value="1"/>
</dbReference>
<dbReference type="GO" id="GO:0080019">
    <property type="term" value="F:alcohol-forming very long-chain fatty acyl-CoA reductase activity"/>
    <property type="evidence" value="ECO:0007669"/>
    <property type="project" value="InterPro"/>
</dbReference>
<keyword evidence="9" id="KW-0560">Oxidoreductase</keyword>
<dbReference type="EC" id="1.2.1.84" evidence="9"/>
<dbReference type="SUPFAM" id="SSF51735">
    <property type="entry name" value="NAD(P)-binding Rossmann-fold domains"/>
    <property type="match status" value="1"/>
</dbReference>
<evidence type="ECO:0000256" key="1">
    <source>
        <dbReference type="ARBA" id="ARBA00004141"/>
    </source>
</evidence>
<dbReference type="OrthoDB" id="429813at2759"/>
<feature type="domain" description="Fatty acyl-CoA reductase C-terminal" evidence="10">
    <location>
        <begin position="362"/>
        <end position="453"/>
    </location>
</feature>
<dbReference type="InterPro" id="IPR026055">
    <property type="entry name" value="FAR"/>
</dbReference>
<keyword evidence="13" id="KW-1185">Reference proteome</keyword>
<evidence type="ECO:0000259" key="10">
    <source>
        <dbReference type="Pfam" id="PF03015"/>
    </source>
</evidence>
<evidence type="ECO:0000256" key="7">
    <source>
        <dbReference type="ARBA" id="ARBA00023136"/>
    </source>
</evidence>
<comment type="catalytic activity">
    <reaction evidence="8 9">
        <text>a long-chain fatty acyl-CoA + 2 NADPH + 2 H(+) = a long-chain primary fatty alcohol + 2 NADP(+) + CoA</text>
        <dbReference type="Rhea" id="RHEA:52716"/>
        <dbReference type="ChEBI" id="CHEBI:15378"/>
        <dbReference type="ChEBI" id="CHEBI:57287"/>
        <dbReference type="ChEBI" id="CHEBI:57783"/>
        <dbReference type="ChEBI" id="CHEBI:58349"/>
        <dbReference type="ChEBI" id="CHEBI:77396"/>
        <dbReference type="ChEBI" id="CHEBI:83139"/>
        <dbReference type="EC" id="1.2.1.84"/>
    </reaction>
</comment>
<keyword evidence="3 9" id="KW-0444">Lipid biosynthesis</keyword>
<evidence type="ECO:0000256" key="2">
    <source>
        <dbReference type="ARBA" id="ARBA00005928"/>
    </source>
</evidence>
<feature type="domain" description="Thioester reductase (TE)" evidence="11">
    <location>
        <begin position="20"/>
        <end position="290"/>
    </location>
</feature>
<dbReference type="Pfam" id="PF07993">
    <property type="entry name" value="NAD_binding_4"/>
    <property type="match status" value="1"/>
</dbReference>
<evidence type="ECO:0000259" key="11">
    <source>
        <dbReference type="Pfam" id="PF07993"/>
    </source>
</evidence>
<dbReference type="FunFam" id="3.40.50.720:FF:000143">
    <property type="entry name" value="Fatty acyl-CoA reductase"/>
    <property type="match status" value="1"/>
</dbReference>
<dbReference type="GO" id="GO:0035336">
    <property type="term" value="P:long-chain fatty-acyl-CoA metabolic process"/>
    <property type="evidence" value="ECO:0007669"/>
    <property type="project" value="TreeGrafter"/>
</dbReference>
<dbReference type="Proteomes" id="UP000015104">
    <property type="component" value="Unassembled WGS sequence"/>
</dbReference>
<name>T1KB77_TETUR</name>
<proteinExistence type="inferred from homology"/>
<keyword evidence="5" id="KW-1133">Transmembrane helix</keyword>
<dbReference type="GO" id="GO:0102965">
    <property type="term" value="F:alcohol-forming long-chain fatty acyl-CoA reductase activity"/>
    <property type="evidence" value="ECO:0007669"/>
    <property type="project" value="UniProtKB-EC"/>
</dbReference>
<evidence type="ECO:0000256" key="5">
    <source>
        <dbReference type="ARBA" id="ARBA00022989"/>
    </source>
</evidence>
<dbReference type="eggNOG" id="KOG1221">
    <property type="taxonomic scope" value="Eukaryota"/>
</dbReference>
<comment type="similarity">
    <text evidence="2 9">Belongs to the fatty acyl-CoA reductase family.</text>
</comment>
<evidence type="ECO:0000256" key="6">
    <source>
        <dbReference type="ARBA" id="ARBA00023098"/>
    </source>
</evidence>
<accession>T1KB77</accession>
<dbReference type="OMA" id="MHYLPAC"/>
<evidence type="ECO:0000313" key="13">
    <source>
        <dbReference type="Proteomes" id="UP000015104"/>
    </source>
</evidence>
<dbReference type="InterPro" id="IPR033640">
    <property type="entry name" value="FAR_C"/>
</dbReference>
<keyword evidence="9" id="KW-0521">NADP</keyword>
<dbReference type="KEGG" id="tut:107362532"/>
<dbReference type="EMBL" id="CAEY01001946">
    <property type="status" value="NOT_ANNOTATED_CDS"/>
    <property type="molecule type" value="Genomic_DNA"/>
</dbReference>
<protein>
    <recommendedName>
        <fullName evidence="9">Fatty acyl-CoA reductase</fullName>
        <ecNumber evidence="9">1.2.1.84</ecNumber>
    </recommendedName>
</protein>
<dbReference type="HOGENOM" id="CLU_024661_0_2_1"/>
<dbReference type="Gene3D" id="3.40.50.720">
    <property type="entry name" value="NAD(P)-binding Rossmann-like Domain"/>
    <property type="match status" value="1"/>
</dbReference>
<evidence type="ECO:0000313" key="12">
    <source>
        <dbReference type="EnsemblMetazoa" id="tetur08g03120.1"/>
    </source>
</evidence>
<dbReference type="GO" id="GO:0005777">
    <property type="term" value="C:peroxisome"/>
    <property type="evidence" value="ECO:0007669"/>
    <property type="project" value="TreeGrafter"/>
</dbReference>
<reference evidence="13" key="1">
    <citation type="submission" date="2011-08" db="EMBL/GenBank/DDBJ databases">
        <authorList>
            <person name="Rombauts S."/>
        </authorList>
    </citation>
    <scope>NUCLEOTIDE SEQUENCE</scope>
    <source>
        <strain evidence="13">London</strain>
    </source>
</reference>
<dbReference type="AlphaFoldDB" id="T1KB77"/>
<dbReference type="PANTHER" id="PTHR11011:SF116">
    <property type="entry name" value="FATTY ACYL-COA REDUCTASE CG5065-RELATED"/>
    <property type="match status" value="1"/>
</dbReference>
<dbReference type="CDD" id="cd09071">
    <property type="entry name" value="FAR_C"/>
    <property type="match status" value="1"/>
</dbReference>
<comment type="subcellular location">
    <subcellularLocation>
        <location evidence="1">Membrane</location>
        <topology evidence="1">Multi-pass membrane protein</topology>
    </subcellularLocation>
</comment>
<keyword evidence="7" id="KW-0472">Membrane</keyword>
<dbReference type="GO" id="GO:0016020">
    <property type="term" value="C:membrane"/>
    <property type="evidence" value="ECO:0007669"/>
    <property type="project" value="UniProtKB-SubCell"/>
</dbReference>
<gene>
    <name evidence="12" type="primary">107362532</name>
</gene>
<dbReference type="Pfam" id="PF03015">
    <property type="entry name" value="Sterile"/>
    <property type="match status" value="1"/>
</dbReference>
<sequence length="513" mass="58782">MDTFSESEIARFYNGRCVFITGGTGFMGKVLVEKLLRSCPGLKNMYLLLRNKKGLAPRQRLEQLLNDKIFERIREENPKSLNKIIPISGDITVDGLGISQNDLNQLVKNVSVIFHSAATIKFEEPLRVAVNYNMLGTRRVIKLAHQIPQLEALVHVSTAYANCDRQKIDEVIYDPKITPQQLIDAIEWMSDEMIENILPKLLGARPNTYTLTKALAETMIMEECGSLPVAIVRPSIVTASRREPYPGWVDNIHNVTGIFLASSKGVLRSLYLNSSAVLDIIPVDIVINLMITVAWNTATKPQNSILIYNCSSGMLNPITIGDIEKYTFPLAIKYPCSEHFRYPGLTIRSNRFLHNVFVLLDHYMPAYIFDTISALTGGNRMMVRIYEKLHKATEQLVFFATRQWQFKSTNIRDLQEQLSEVDQKTFCFDVKQIHWPQYLEDYYLGIRRYILKEENSTIPAARKNLKRLYFTNKTIEYLIFFGLFNAFMYRSGAGSYIWSSAKSKLFDFVQSQV</sequence>
<evidence type="ECO:0000256" key="4">
    <source>
        <dbReference type="ARBA" id="ARBA00022692"/>
    </source>
</evidence>
<organism evidence="12 13">
    <name type="scientific">Tetranychus urticae</name>
    <name type="common">Two-spotted spider mite</name>
    <dbReference type="NCBI Taxonomy" id="32264"/>
    <lineage>
        <taxon>Eukaryota</taxon>
        <taxon>Metazoa</taxon>
        <taxon>Ecdysozoa</taxon>
        <taxon>Arthropoda</taxon>
        <taxon>Chelicerata</taxon>
        <taxon>Arachnida</taxon>
        <taxon>Acari</taxon>
        <taxon>Acariformes</taxon>
        <taxon>Trombidiformes</taxon>
        <taxon>Prostigmata</taxon>
        <taxon>Eleutherengona</taxon>
        <taxon>Raphignathae</taxon>
        <taxon>Tetranychoidea</taxon>
        <taxon>Tetranychidae</taxon>
        <taxon>Tetranychus</taxon>
    </lineage>
</organism>
<keyword evidence="6 9" id="KW-0443">Lipid metabolism</keyword>
<dbReference type="CDD" id="cd05236">
    <property type="entry name" value="FAR-N_SDR_e"/>
    <property type="match status" value="1"/>
</dbReference>
<evidence type="ECO:0000256" key="3">
    <source>
        <dbReference type="ARBA" id="ARBA00022516"/>
    </source>
</evidence>
<dbReference type="InterPro" id="IPR013120">
    <property type="entry name" value="FAR_NAD-bd"/>
</dbReference>
<dbReference type="InterPro" id="IPR036291">
    <property type="entry name" value="NAD(P)-bd_dom_sf"/>
</dbReference>
<comment type="function">
    <text evidence="9">Catalyzes the reduction of fatty acyl-CoA to fatty alcohols.</text>
</comment>
<dbReference type="EnsemblMetazoa" id="tetur08g03120.1">
    <property type="protein sequence ID" value="tetur08g03120.1"/>
    <property type="gene ID" value="tetur08g03120"/>
</dbReference>
<keyword evidence="4" id="KW-0812">Transmembrane</keyword>
<reference evidence="12" key="2">
    <citation type="submission" date="2015-06" db="UniProtKB">
        <authorList>
            <consortium name="EnsemblMetazoa"/>
        </authorList>
    </citation>
    <scope>IDENTIFICATION</scope>
</reference>